<dbReference type="Proteomes" id="UP000499080">
    <property type="component" value="Unassembled WGS sequence"/>
</dbReference>
<feature type="region of interest" description="Disordered" evidence="1">
    <location>
        <begin position="147"/>
        <end position="192"/>
    </location>
</feature>
<protein>
    <submittedName>
        <fullName evidence="2">Uncharacterized protein</fullName>
    </submittedName>
</protein>
<reference evidence="2 3" key="1">
    <citation type="journal article" date="2019" name="Sci. Rep.">
        <title>Orb-weaving spider Araneus ventricosus genome elucidates the spidroin gene catalogue.</title>
        <authorList>
            <person name="Kono N."/>
            <person name="Nakamura H."/>
            <person name="Ohtoshi R."/>
            <person name="Moran D.A.P."/>
            <person name="Shinohara A."/>
            <person name="Yoshida Y."/>
            <person name="Fujiwara M."/>
            <person name="Mori M."/>
            <person name="Tomita M."/>
            <person name="Arakawa K."/>
        </authorList>
    </citation>
    <scope>NUCLEOTIDE SEQUENCE [LARGE SCALE GENOMIC DNA]</scope>
</reference>
<gene>
    <name evidence="2" type="ORF">AVEN_153685_1</name>
</gene>
<accession>A0A4Y2G297</accession>
<evidence type="ECO:0000313" key="2">
    <source>
        <dbReference type="EMBL" id="GBM47471.1"/>
    </source>
</evidence>
<feature type="compositionally biased region" description="Polar residues" evidence="1">
    <location>
        <begin position="150"/>
        <end position="184"/>
    </location>
</feature>
<name>A0A4Y2G297_ARAVE</name>
<sequence>MTALIVRHLKKVSIAKVPILSYTAPVLRGNLKRSYATAVRKTLETKSTHLLSTVLSSHSAPFKISYTSSEIFQRSIESILKVSLPNTHKEIVSSHSKVPECNIYPPDFDFKTITNLKKLEEDCQVNKNNKTTGKVFKYYKTPQLSEREQISSPRQVSNSTVKQSNSIKHNSTVTNDGTKSSSHVRSFGPVPESMADFSLEESKVFQ</sequence>
<proteinExistence type="predicted"/>
<dbReference type="AlphaFoldDB" id="A0A4Y2G297"/>
<evidence type="ECO:0000256" key="1">
    <source>
        <dbReference type="SAM" id="MobiDB-lite"/>
    </source>
</evidence>
<comment type="caution">
    <text evidence="2">The sequence shown here is derived from an EMBL/GenBank/DDBJ whole genome shotgun (WGS) entry which is preliminary data.</text>
</comment>
<dbReference type="EMBL" id="BGPR01001182">
    <property type="protein sequence ID" value="GBM47471.1"/>
    <property type="molecule type" value="Genomic_DNA"/>
</dbReference>
<evidence type="ECO:0000313" key="3">
    <source>
        <dbReference type="Proteomes" id="UP000499080"/>
    </source>
</evidence>
<organism evidence="2 3">
    <name type="scientific">Araneus ventricosus</name>
    <name type="common">Orbweaver spider</name>
    <name type="synonym">Epeira ventricosa</name>
    <dbReference type="NCBI Taxonomy" id="182803"/>
    <lineage>
        <taxon>Eukaryota</taxon>
        <taxon>Metazoa</taxon>
        <taxon>Ecdysozoa</taxon>
        <taxon>Arthropoda</taxon>
        <taxon>Chelicerata</taxon>
        <taxon>Arachnida</taxon>
        <taxon>Araneae</taxon>
        <taxon>Araneomorphae</taxon>
        <taxon>Entelegynae</taxon>
        <taxon>Araneoidea</taxon>
        <taxon>Araneidae</taxon>
        <taxon>Araneus</taxon>
    </lineage>
</organism>
<keyword evidence="3" id="KW-1185">Reference proteome</keyword>